<sequence>MGTTSYETASRRAGELIAARLRGSHARIYEAGGGSLSLLPPSLLVASTISVVDIDKVQLNNNTYADIKIQGDIQTYSFPPDSFDLVVCNQVIEHLDHPEQAIRLFGEMLAPGGVLFIGAPHPASFSGLVTKYSPHWFHVWFYRHVMGSATAGQPGHAPFRTVYHPLVHPKKLIAFCDQLGFSTIYFREFPHWVYASLEERRPALGRLLSGTVAAMNALTLGRHDLRNGDYQIVFEKRARKSEEVISSPPA</sequence>
<dbReference type="GO" id="GO:0008168">
    <property type="term" value="F:methyltransferase activity"/>
    <property type="evidence" value="ECO:0007669"/>
    <property type="project" value="UniProtKB-KW"/>
</dbReference>
<gene>
    <name evidence="1" type="primary">metA</name>
    <name evidence="1" type="ORF">RSO01_61180</name>
</gene>
<dbReference type="Proteomes" id="UP000321058">
    <property type="component" value="Unassembled WGS sequence"/>
</dbReference>
<organism evidence="1 2">
    <name type="scientific">Reyranella soli</name>
    <dbReference type="NCBI Taxonomy" id="1230389"/>
    <lineage>
        <taxon>Bacteria</taxon>
        <taxon>Pseudomonadati</taxon>
        <taxon>Pseudomonadota</taxon>
        <taxon>Alphaproteobacteria</taxon>
        <taxon>Hyphomicrobiales</taxon>
        <taxon>Reyranellaceae</taxon>
        <taxon>Reyranella</taxon>
    </lineage>
</organism>
<dbReference type="OrthoDB" id="9791944at2"/>
<dbReference type="CDD" id="cd02440">
    <property type="entry name" value="AdoMet_MTases"/>
    <property type="match status" value="1"/>
</dbReference>
<keyword evidence="2" id="KW-1185">Reference proteome</keyword>
<comment type="caution">
    <text evidence="1">The sequence shown here is derived from an EMBL/GenBank/DDBJ whole genome shotgun (WGS) entry which is preliminary data.</text>
</comment>
<evidence type="ECO:0000313" key="1">
    <source>
        <dbReference type="EMBL" id="GEP58952.1"/>
    </source>
</evidence>
<dbReference type="AlphaFoldDB" id="A0A512NJ60"/>
<keyword evidence="1" id="KW-0489">Methyltransferase</keyword>
<evidence type="ECO:0000313" key="2">
    <source>
        <dbReference type="Proteomes" id="UP000321058"/>
    </source>
</evidence>
<proteinExistence type="predicted"/>
<dbReference type="EMBL" id="BKAJ01000114">
    <property type="protein sequence ID" value="GEP58952.1"/>
    <property type="molecule type" value="Genomic_DNA"/>
</dbReference>
<dbReference type="Pfam" id="PF13489">
    <property type="entry name" value="Methyltransf_23"/>
    <property type="match status" value="1"/>
</dbReference>
<dbReference type="Gene3D" id="3.40.50.150">
    <property type="entry name" value="Vaccinia Virus protein VP39"/>
    <property type="match status" value="1"/>
</dbReference>
<dbReference type="InterPro" id="IPR029063">
    <property type="entry name" value="SAM-dependent_MTases_sf"/>
</dbReference>
<dbReference type="GO" id="GO:0032259">
    <property type="term" value="P:methylation"/>
    <property type="evidence" value="ECO:0007669"/>
    <property type="project" value="UniProtKB-KW"/>
</dbReference>
<reference evidence="1 2" key="1">
    <citation type="submission" date="2019-07" db="EMBL/GenBank/DDBJ databases">
        <title>Whole genome shotgun sequence of Reyranella soli NBRC 108950.</title>
        <authorList>
            <person name="Hosoyama A."/>
            <person name="Uohara A."/>
            <person name="Ohji S."/>
            <person name="Ichikawa N."/>
        </authorList>
    </citation>
    <scope>NUCLEOTIDE SEQUENCE [LARGE SCALE GENOMIC DNA]</scope>
    <source>
        <strain evidence="1 2">NBRC 108950</strain>
    </source>
</reference>
<protein>
    <submittedName>
        <fullName evidence="1">SAM-dependent methyltransferase</fullName>
    </submittedName>
</protein>
<dbReference type="SUPFAM" id="SSF53335">
    <property type="entry name" value="S-adenosyl-L-methionine-dependent methyltransferases"/>
    <property type="match status" value="1"/>
</dbReference>
<dbReference type="RefSeq" id="WP_147154329.1">
    <property type="nucleotide sequence ID" value="NZ_BKAJ01000114.1"/>
</dbReference>
<accession>A0A512NJ60</accession>
<keyword evidence="1" id="KW-0808">Transferase</keyword>
<name>A0A512NJ60_9HYPH</name>